<comment type="cofactor">
    <cofactor evidence="1">
        <name>a divalent metal cation</name>
        <dbReference type="ChEBI" id="CHEBI:60240"/>
    </cofactor>
</comment>
<reference evidence="9" key="1">
    <citation type="submission" date="2016-07" db="EMBL/GenBank/DDBJ databases">
        <authorList>
            <person name="Bretaudeau A."/>
        </authorList>
    </citation>
    <scope>NUCLEOTIDE SEQUENCE</scope>
    <source>
        <strain evidence="9">Rice</strain>
        <tissue evidence="9">Whole body</tissue>
    </source>
</reference>
<keyword evidence="10" id="KW-1185">Reference proteome</keyword>
<evidence type="ECO:0000256" key="7">
    <source>
        <dbReference type="ARBA" id="ARBA00023242"/>
    </source>
</evidence>
<evidence type="ECO:0000259" key="8">
    <source>
        <dbReference type="Pfam" id="PF13359"/>
    </source>
</evidence>
<evidence type="ECO:0000256" key="5">
    <source>
        <dbReference type="ARBA" id="ARBA00022723"/>
    </source>
</evidence>
<organism evidence="9">
    <name type="scientific">Spodoptera frugiperda</name>
    <name type="common">Fall armyworm</name>
    <dbReference type="NCBI Taxonomy" id="7108"/>
    <lineage>
        <taxon>Eukaryota</taxon>
        <taxon>Metazoa</taxon>
        <taxon>Ecdysozoa</taxon>
        <taxon>Arthropoda</taxon>
        <taxon>Hexapoda</taxon>
        <taxon>Insecta</taxon>
        <taxon>Pterygota</taxon>
        <taxon>Neoptera</taxon>
        <taxon>Endopterygota</taxon>
        <taxon>Lepidoptera</taxon>
        <taxon>Glossata</taxon>
        <taxon>Ditrysia</taxon>
        <taxon>Noctuoidea</taxon>
        <taxon>Noctuidae</taxon>
        <taxon>Amphipyrinae</taxon>
        <taxon>Spodoptera</taxon>
    </lineage>
</organism>
<evidence type="ECO:0000256" key="4">
    <source>
        <dbReference type="ARBA" id="ARBA00022722"/>
    </source>
</evidence>
<keyword evidence="6" id="KW-0378">Hydrolase</keyword>
<comment type="subcellular location">
    <subcellularLocation>
        <location evidence="2">Nucleus</location>
    </subcellularLocation>
</comment>
<protein>
    <submittedName>
        <fullName evidence="11">Nuclease HARBI1</fullName>
    </submittedName>
    <submittedName>
        <fullName evidence="9">SFRICE_000323</fullName>
    </submittedName>
</protein>
<dbReference type="GeneID" id="118273473"/>
<feature type="domain" description="DDE Tnp4" evidence="8">
    <location>
        <begin position="152"/>
        <end position="305"/>
    </location>
</feature>
<dbReference type="OrthoDB" id="2415966at2759"/>
<evidence type="ECO:0000313" key="11">
    <source>
        <dbReference type="RefSeq" id="XP_035446346.1"/>
    </source>
</evidence>
<dbReference type="InterPro" id="IPR045249">
    <property type="entry name" value="HARBI1-like"/>
</dbReference>
<reference evidence="11" key="2">
    <citation type="submission" date="2025-04" db="UniProtKB">
        <authorList>
            <consortium name="RefSeq"/>
        </authorList>
    </citation>
    <scope>IDENTIFICATION</scope>
    <source>
        <tissue evidence="11">Whole larval tissue</tissue>
    </source>
</reference>
<proteinExistence type="inferred from homology"/>
<name>A0A2H1VKZ5_SPOFR</name>
<sequence length="359" mass="41128">MNTFLKLKMLRGSAHKERIARRHITDFSDCVNLPDSYLLKNCGVNRNVFHNILRLLEPVVPKTQRSNGIPFPLKVLVTLSFLASGSHQKSVGKDFNINISQKSVSRVIKIVVEGLNMVLNNCIIFPSTVMQRDQIKEGFYRKYHFPETIGCIDGTYVEIVCPRDDEEAFYDRKGQYSIHAQIMCDADSKIIAICCRFGGAASCAYIWNKMNIRPFVENISRQGEMSWLIADNKYPQRAWLMTPILHAPQGTPDSQYNHFQGRTRSCIERCIAKLKGRWQCLYKRPLHYTPEQAAKIINACAVLHNLCTRAGLPDPQPFVDPEPMPVINEVTEMPEDNVNDLYIGIEVRRQLAERIYYSV</sequence>
<dbReference type="Pfam" id="PF13359">
    <property type="entry name" value="DDE_Tnp_4"/>
    <property type="match status" value="1"/>
</dbReference>
<evidence type="ECO:0000256" key="6">
    <source>
        <dbReference type="ARBA" id="ARBA00022801"/>
    </source>
</evidence>
<keyword evidence="7" id="KW-0539">Nucleus</keyword>
<dbReference type="GO" id="GO:0004518">
    <property type="term" value="F:nuclease activity"/>
    <property type="evidence" value="ECO:0007669"/>
    <property type="project" value="UniProtKB-KW"/>
</dbReference>
<dbReference type="RefSeq" id="XP_035446346.1">
    <property type="nucleotide sequence ID" value="XM_035590453.2"/>
</dbReference>
<evidence type="ECO:0000256" key="1">
    <source>
        <dbReference type="ARBA" id="ARBA00001968"/>
    </source>
</evidence>
<dbReference type="GO" id="GO:0005634">
    <property type="term" value="C:nucleus"/>
    <property type="evidence" value="ECO:0007669"/>
    <property type="project" value="UniProtKB-SubCell"/>
</dbReference>
<dbReference type="GO" id="GO:0046872">
    <property type="term" value="F:metal ion binding"/>
    <property type="evidence" value="ECO:0007669"/>
    <property type="project" value="UniProtKB-KW"/>
</dbReference>
<evidence type="ECO:0000313" key="9">
    <source>
        <dbReference type="EMBL" id="SOQ40924.1"/>
    </source>
</evidence>
<dbReference type="InterPro" id="IPR027806">
    <property type="entry name" value="HARBI1_dom"/>
</dbReference>
<dbReference type="PANTHER" id="PTHR22930:SF85">
    <property type="entry name" value="GH03217P-RELATED"/>
    <property type="match status" value="1"/>
</dbReference>
<evidence type="ECO:0000256" key="3">
    <source>
        <dbReference type="ARBA" id="ARBA00006958"/>
    </source>
</evidence>
<dbReference type="EMBL" id="ODYU01002883">
    <property type="protein sequence ID" value="SOQ40924.1"/>
    <property type="molecule type" value="Genomic_DNA"/>
</dbReference>
<accession>A0A2H1VKZ5</accession>
<comment type="similarity">
    <text evidence="3">Belongs to the HARBI1 family.</text>
</comment>
<evidence type="ECO:0000256" key="2">
    <source>
        <dbReference type="ARBA" id="ARBA00004123"/>
    </source>
</evidence>
<evidence type="ECO:0000313" key="10">
    <source>
        <dbReference type="Proteomes" id="UP000829999"/>
    </source>
</evidence>
<keyword evidence="5" id="KW-0479">Metal-binding</keyword>
<dbReference type="AlphaFoldDB" id="A0A2H1VKZ5"/>
<keyword evidence="4" id="KW-0540">Nuclease</keyword>
<gene>
    <name evidence="11" type="primary">LOC118273473</name>
    <name evidence="9" type="ORF">SFRICE_000323</name>
</gene>
<dbReference type="Proteomes" id="UP000829999">
    <property type="component" value="Chromosome 1"/>
</dbReference>
<dbReference type="PANTHER" id="PTHR22930">
    <property type="match status" value="1"/>
</dbReference>
<dbReference type="GO" id="GO:0016787">
    <property type="term" value="F:hydrolase activity"/>
    <property type="evidence" value="ECO:0007669"/>
    <property type="project" value="UniProtKB-KW"/>
</dbReference>